<gene>
    <name evidence="2" type="ORF">CAL25_20905</name>
</gene>
<sequence>MPSASFYLMLVLSFVAGLVLVGWWCVLALSRRARGAFGRHPVLWGLCMALLAALAAFDVWLYLGYREIERDIAQRQAAKRFVLGEAMTLGGIRLPAGTRLELDQADQPATFVRAELPEAAVIAGVTTTSIQRQVRRDYDDAYEVRRVRAEEVTLVGPGDQVADGWRCDATAGIQFHAGADEAPAALYQCTLAGGNLLDGRELPAAARLLATGGTVYIGGYRADDRWRVDLSTGRAIELRGLLIDGPSIYLDAGRELVRVESGELVCPLDLGGIAYPAGTRVRSAGRDGSDTQAWVFSPREDAPATRAGQGEITAGTSVVQRADGEVLALRRNDEVGVMEFMTLVVEGAPPPPTRSVCPAGQH</sequence>
<keyword evidence="1" id="KW-0472">Membrane</keyword>
<keyword evidence="1" id="KW-0812">Transmembrane</keyword>
<dbReference type="EMBL" id="NEVP01000012">
    <property type="protein sequence ID" value="OZI45698.1"/>
    <property type="molecule type" value="Genomic_DNA"/>
</dbReference>
<evidence type="ECO:0000313" key="3">
    <source>
        <dbReference type="Proteomes" id="UP000216913"/>
    </source>
</evidence>
<evidence type="ECO:0000313" key="2">
    <source>
        <dbReference type="EMBL" id="OZI45698.1"/>
    </source>
</evidence>
<feature type="transmembrane region" description="Helical" evidence="1">
    <location>
        <begin position="6"/>
        <end position="30"/>
    </location>
</feature>
<accession>A0A261T7U1</accession>
<reference evidence="2 3" key="1">
    <citation type="submission" date="2017-05" db="EMBL/GenBank/DDBJ databases">
        <title>Complete and WGS of Bordetella genogroups.</title>
        <authorList>
            <person name="Spilker T."/>
            <person name="LiPuma J."/>
        </authorList>
    </citation>
    <scope>NUCLEOTIDE SEQUENCE [LARGE SCALE GENOMIC DNA]</scope>
    <source>
        <strain evidence="2 3">AU10456</strain>
    </source>
</reference>
<organism evidence="2 3">
    <name type="scientific">Bordetella genomosp. 5</name>
    <dbReference type="NCBI Taxonomy" id="1395608"/>
    <lineage>
        <taxon>Bacteria</taxon>
        <taxon>Pseudomonadati</taxon>
        <taxon>Pseudomonadota</taxon>
        <taxon>Betaproteobacteria</taxon>
        <taxon>Burkholderiales</taxon>
        <taxon>Alcaligenaceae</taxon>
        <taxon>Bordetella</taxon>
    </lineage>
</organism>
<dbReference type="Proteomes" id="UP000216913">
    <property type="component" value="Unassembled WGS sequence"/>
</dbReference>
<dbReference type="AlphaFoldDB" id="A0A261T7U1"/>
<evidence type="ECO:0000256" key="1">
    <source>
        <dbReference type="SAM" id="Phobius"/>
    </source>
</evidence>
<feature type="transmembrane region" description="Helical" evidence="1">
    <location>
        <begin position="42"/>
        <end position="63"/>
    </location>
</feature>
<keyword evidence="3" id="KW-1185">Reference proteome</keyword>
<name>A0A261T7U1_9BORD</name>
<proteinExistence type="predicted"/>
<keyword evidence="1" id="KW-1133">Transmembrane helix</keyword>
<protein>
    <submittedName>
        <fullName evidence="2">Uncharacterized protein</fullName>
    </submittedName>
</protein>
<comment type="caution">
    <text evidence="2">The sequence shown here is derived from an EMBL/GenBank/DDBJ whole genome shotgun (WGS) entry which is preliminary data.</text>
</comment>